<reference evidence="3 4" key="1">
    <citation type="journal article" date="2020" name="G3 (Bethesda)">
        <title>Improved Reference Genome for Cyclotella cryptica CCMP332, a Model for Cell Wall Morphogenesis, Salinity Adaptation, and Lipid Production in Diatoms (Bacillariophyta).</title>
        <authorList>
            <person name="Roberts W.R."/>
            <person name="Downey K.M."/>
            <person name="Ruck E.C."/>
            <person name="Traller J.C."/>
            <person name="Alverson A.J."/>
        </authorList>
    </citation>
    <scope>NUCLEOTIDE SEQUENCE [LARGE SCALE GENOMIC DNA]</scope>
    <source>
        <strain evidence="3 4">CCMP332</strain>
    </source>
</reference>
<evidence type="ECO:0000313" key="4">
    <source>
        <dbReference type="Proteomes" id="UP001516023"/>
    </source>
</evidence>
<accession>A0ABD3P6Y0</accession>
<dbReference type="EMBL" id="JABMIG020000268">
    <property type="protein sequence ID" value="KAL3783126.1"/>
    <property type="molecule type" value="Genomic_DNA"/>
</dbReference>
<evidence type="ECO:0000313" key="3">
    <source>
        <dbReference type="EMBL" id="KAL3783126.1"/>
    </source>
</evidence>
<dbReference type="PROSITE" id="PS51257">
    <property type="entry name" value="PROKAR_LIPOPROTEIN"/>
    <property type="match status" value="1"/>
</dbReference>
<keyword evidence="4" id="KW-1185">Reference proteome</keyword>
<comment type="caution">
    <text evidence="3">The sequence shown here is derived from an EMBL/GenBank/DDBJ whole genome shotgun (WGS) entry which is preliminary data.</text>
</comment>
<evidence type="ECO:0000256" key="2">
    <source>
        <dbReference type="SAM" id="SignalP"/>
    </source>
</evidence>
<sequence>MKSLSYLLMLLSLASSCTATTMDPQPNNSRDLKMTQAQRFASVMNPRATSMEQFKTQLKNKQDGVGSGSNSKLSLVLGEALSLKGGGNGAEDVSGGHGDRTTIKVDKSGDGTSSSRPKDKAKKDKESNGSDGDSNNVFISKFSAALGEAMNNNNNRDVGGGTEKNGKTAEEQSDMEGRSSALPQGS</sequence>
<dbReference type="Proteomes" id="UP001516023">
    <property type="component" value="Unassembled WGS sequence"/>
</dbReference>
<keyword evidence="2" id="KW-0732">Signal</keyword>
<feature type="chain" id="PRO_5044744152" evidence="2">
    <location>
        <begin position="20"/>
        <end position="186"/>
    </location>
</feature>
<proteinExistence type="predicted"/>
<feature type="compositionally biased region" description="Basic and acidic residues" evidence="1">
    <location>
        <begin position="97"/>
        <end position="109"/>
    </location>
</feature>
<feature type="compositionally biased region" description="Polar residues" evidence="1">
    <location>
        <begin position="129"/>
        <end position="138"/>
    </location>
</feature>
<feature type="signal peptide" evidence="2">
    <location>
        <begin position="1"/>
        <end position="19"/>
    </location>
</feature>
<feature type="region of interest" description="Disordered" evidence="1">
    <location>
        <begin position="84"/>
        <end position="186"/>
    </location>
</feature>
<gene>
    <name evidence="3" type="ORF">HJC23_012462</name>
</gene>
<evidence type="ECO:0000256" key="1">
    <source>
        <dbReference type="SAM" id="MobiDB-lite"/>
    </source>
</evidence>
<protein>
    <submittedName>
        <fullName evidence="3">Uncharacterized protein</fullName>
    </submittedName>
</protein>
<name>A0ABD3P6Y0_9STRA</name>
<organism evidence="3 4">
    <name type="scientific">Cyclotella cryptica</name>
    <dbReference type="NCBI Taxonomy" id="29204"/>
    <lineage>
        <taxon>Eukaryota</taxon>
        <taxon>Sar</taxon>
        <taxon>Stramenopiles</taxon>
        <taxon>Ochrophyta</taxon>
        <taxon>Bacillariophyta</taxon>
        <taxon>Coscinodiscophyceae</taxon>
        <taxon>Thalassiosirophycidae</taxon>
        <taxon>Stephanodiscales</taxon>
        <taxon>Stephanodiscaceae</taxon>
        <taxon>Cyclotella</taxon>
    </lineage>
</organism>
<dbReference type="AlphaFoldDB" id="A0ABD3P6Y0"/>
<feature type="compositionally biased region" description="Basic and acidic residues" evidence="1">
    <location>
        <begin position="116"/>
        <end position="128"/>
    </location>
</feature>